<keyword evidence="10 16" id="KW-0256">Endoplasmic reticulum</keyword>
<protein>
    <recommendedName>
        <fullName evidence="5 16">Diacylglycerol O-acyltransferase</fullName>
        <ecNumber evidence="5 16">2.3.1.20</ecNumber>
    </recommendedName>
</protein>
<feature type="transmembrane region" description="Helical" evidence="16">
    <location>
        <begin position="97"/>
        <end position="120"/>
    </location>
</feature>
<evidence type="ECO:0000256" key="5">
    <source>
        <dbReference type="ARBA" id="ARBA00013244"/>
    </source>
</evidence>
<evidence type="ECO:0000256" key="12">
    <source>
        <dbReference type="ARBA" id="ARBA00023098"/>
    </source>
</evidence>
<dbReference type="PANTHER" id="PTHR12317">
    <property type="entry name" value="DIACYLGLYCEROL O-ACYLTRANSFERASE"/>
    <property type="match status" value="1"/>
</dbReference>
<evidence type="ECO:0000256" key="4">
    <source>
        <dbReference type="ARBA" id="ARBA00005420"/>
    </source>
</evidence>
<dbReference type="EC" id="2.3.1.20" evidence="5 16"/>
<evidence type="ECO:0000256" key="2">
    <source>
        <dbReference type="ARBA" id="ARBA00004771"/>
    </source>
</evidence>
<keyword evidence="14 16" id="KW-0012">Acyltransferase</keyword>
<sequence>MKSPSFRNIFRLFERTEIQTVHLKRSPDILDGGLEFSASTAITALKEKHHPPSQLDTSSPLAIEEDCQEHIYDTVSVFLFLGITIGLMVVFPSLCLVSMVLLSLSATLPLALLYAIWVLVVDSRSPELGGWGSICGLGRTMMNLPIWENYRNYFNASLIKTTDLPSDRNYVFAGHPHGVYCLGLFANILSNQTRFNALFPGIQVTSATLPVNFWLPGWREFMLSLGFVSCERNALKAVIDGSTNRSVSATSVAASESDGLMKRETGRALFIAVGGAEEFLLMEPGTMDLVILKRKGFVKMAMTTGTSLVPVITFGENDYVNRIDTPFTRTLAKMTQRVAHFVFPVFEGRWGTAFPRRSRLTTVVGEPLHTELIENPTDEEVTAFHAKYLACLQGLYDQYKDVYFKHRKREMAFVK</sequence>
<keyword evidence="13 16" id="KW-0472">Membrane</keyword>
<feature type="transmembrane region" description="Helical" evidence="16">
    <location>
        <begin position="71"/>
        <end position="91"/>
    </location>
</feature>
<keyword evidence="8 16" id="KW-0812">Transmembrane</keyword>
<dbReference type="InterPro" id="IPR007130">
    <property type="entry name" value="DAGAT"/>
</dbReference>
<keyword evidence="6 16" id="KW-0444">Lipid biosynthesis</keyword>
<evidence type="ECO:0000256" key="7">
    <source>
        <dbReference type="ARBA" id="ARBA00022679"/>
    </source>
</evidence>
<comment type="pathway">
    <text evidence="2 16">Glycerolipid metabolism; triacylglycerol biosynthesis.</text>
</comment>
<dbReference type="GO" id="GO:0006071">
    <property type="term" value="P:glycerol metabolic process"/>
    <property type="evidence" value="ECO:0007669"/>
    <property type="project" value="UniProtKB-UniRule"/>
</dbReference>
<proteinExistence type="inferred from homology"/>
<dbReference type="UniPathway" id="UPA00282"/>
<keyword evidence="11 16" id="KW-1133">Transmembrane helix</keyword>
<evidence type="ECO:0000313" key="18">
    <source>
        <dbReference type="Proteomes" id="UP000320333"/>
    </source>
</evidence>
<evidence type="ECO:0000256" key="9">
    <source>
        <dbReference type="ARBA" id="ARBA00022798"/>
    </source>
</evidence>
<name>A0A507DN41_9FUNG</name>
<dbReference type="OrthoDB" id="264532at2759"/>
<evidence type="ECO:0000256" key="10">
    <source>
        <dbReference type="ARBA" id="ARBA00022824"/>
    </source>
</evidence>
<dbReference type="EMBL" id="QEAP01001055">
    <property type="protein sequence ID" value="TPX52300.1"/>
    <property type="molecule type" value="Genomic_DNA"/>
</dbReference>
<dbReference type="Pfam" id="PF03982">
    <property type="entry name" value="DAGAT"/>
    <property type="match status" value="1"/>
</dbReference>
<keyword evidence="18" id="KW-1185">Reference proteome</keyword>
<evidence type="ECO:0000313" key="17">
    <source>
        <dbReference type="EMBL" id="TPX52300.1"/>
    </source>
</evidence>
<organism evidence="17 18">
    <name type="scientific">Chytriomyces confervae</name>
    <dbReference type="NCBI Taxonomy" id="246404"/>
    <lineage>
        <taxon>Eukaryota</taxon>
        <taxon>Fungi</taxon>
        <taxon>Fungi incertae sedis</taxon>
        <taxon>Chytridiomycota</taxon>
        <taxon>Chytridiomycota incertae sedis</taxon>
        <taxon>Chytridiomycetes</taxon>
        <taxon>Chytridiales</taxon>
        <taxon>Chytriomycetaceae</taxon>
        <taxon>Chytriomyces</taxon>
    </lineage>
</organism>
<dbReference type="STRING" id="246404.A0A507DN41"/>
<comment type="similarity">
    <text evidence="4 16">Belongs to the diacylglycerol acyltransferase family.</text>
</comment>
<keyword evidence="12 16" id="KW-0443">Lipid metabolism</keyword>
<evidence type="ECO:0000256" key="8">
    <source>
        <dbReference type="ARBA" id="ARBA00022692"/>
    </source>
</evidence>
<reference evidence="17 18" key="1">
    <citation type="journal article" date="2019" name="Sci. Rep.">
        <title>Comparative genomics of chytrid fungi reveal insights into the obligate biotrophic and pathogenic lifestyle of Synchytrium endobioticum.</title>
        <authorList>
            <person name="van de Vossenberg B.T.L.H."/>
            <person name="Warris S."/>
            <person name="Nguyen H.D.T."/>
            <person name="van Gent-Pelzer M.P.E."/>
            <person name="Joly D.L."/>
            <person name="van de Geest H.C."/>
            <person name="Bonants P.J.M."/>
            <person name="Smith D.S."/>
            <person name="Levesque C.A."/>
            <person name="van der Lee T.A.J."/>
        </authorList>
    </citation>
    <scope>NUCLEOTIDE SEQUENCE [LARGE SCALE GENOMIC DNA]</scope>
    <source>
        <strain evidence="17 18">CBS 675.73</strain>
    </source>
</reference>
<evidence type="ECO:0000256" key="13">
    <source>
        <dbReference type="ARBA" id="ARBA00023136"/>
    </source>
</evidence>
<evidence type="ECO:0000256" key="6">
    <source>
        <dbReference type="ARBA" id="ARBA00022516"/>
    </source>
</evidence>
<comment type="subcellular location">
    <subcellularLocation>
        <location evidence="1 16">Endoplasmic reticulum membrane</location>
        <topology evidence="1 16">Multi-pass membrane protein</topology>
    </subcellularLocation>
</comment>
<gene>
    <name evidence="17" type="ORF">CcCBS67573_g09902</name>
</gene>
<keyword evidence="9" id="KW-0319">Glycerol metabolism</keyword>
<comment type="catalytic activity">
    <reaction evidence="15 16">
        <text>an acyl-CoA + a 1,2-diacyl-sn-glycerol = a triacyl-sn-glycerol + CoA</text>
        <dbReference type="Rhea" id="RHEA:10868"/>
        <dbReference type="ChEBI" id="CHEBI:17815"/>
        <dbReference type="ChEBI" id="CHEBI:57287"/>
        <dbReference type="ChEBI" id="CHEBI:58342"/>
        <dbReference type="ChEBI" id="CHEBI:64615"/>
        <dbReference type="EC" id="2.3.1.20"/>
    </reaction>
</comment>
<comment type="pathway">
    <text evidence="3">Lipid metabolism.</text>
</comment>
<evidence type="ECO:0000256" key="3">
    <source>
        <dbReference type="ARBA" id="ARBA00005189"/>
    </source>
</evidence>
<comment type="caution">
    <text evidence="17">The sequence shown here is derived from an EMBL/GenBank/DDBJ whole genome shotgun (WGS) entry which is preliminary data.</text>
</comment>
<dbReference type="GO" id="GO:0019432">
    <property type="term" value="P:triglyceride biosynthetic process"/>
    <property type="evidence" value="ECO:0007669"/>
    <property type="project" value="UniProtKB-UniRule"/>
</dbReference>
<keyword evidence="7" id="KW-0808">Transferase</keyword>
<evidence type="ECO:0000256" key="11">
    <source>
        <dbReference type="ARBA" id="ARBA00022989"/>
    </source>
</evidence>
<evidence type="ECO:0000256" key="15">
    <source>
        <dbReference type="ARBA" id="ARBA00048109"/>
    </source>
</evidence>
<evidence type="ECO:0000256" key="14">
    <source>
        <dbReference type="ARBA" id="ARBA00023315"/>
    </source>
</evidence>
<dbReference type="CDD" id="cd07987">
    <property type="entry name" value="LPLAT_MGAT-like"/>
    <property type="match status" value="1"/>
</dbReference>
<dbReference type="AlphaFoldDB" id="A0A507DN41"/>
<comment type="function">
    <text evidence="16">Catalyzes the terminal and only committed step in triacylglycerol synthesis by using diacylglycerol and fatty acyl CoA as substrates.</text>
</comment>
<evidence type="ECO:0000256" key="16">
    <source>
        <dbReference type="RuleBase" id="RU367023"/>
    </source>
</evidence>
<accession>A0A507DN41</accession>
<evidence type="ECO:0000256" key="1">
    <source>
        <dbReference type="ARBA" id="ARBA00004477"/>
    </source>
</evidence>
<dbReference type="GO" id="GO:0005789">
    <property type="term" value="C:endoplasmic reticulum membrane"/>
    <property type="evidence" value="ECO:0007669"/>
    <property type="project" value="UniProtKB-SubCell"/>
</dbReference>
<dbReference type="PANTHER" id="PTHR12317:SF0">
    <property type="entry name" value="ACYLTRANSFERASE"/>
    <property type="match status" value="1"/>
</dbReference>
<dbReference type="GO" id="GO:0004144">
    <property type="term" value="F:diacylglycerol O-acyltransferase activity"/>
    <property type="evidence" value="ECO:0007669"/>
    <property type="project" value="UniProtKB-UniRule"/>
</dbReference>
<dbReference type="Proteomes" id="UP000320333">
    <property type="component" value="Unassembled WGS sequence"/>
</dbReference>